<feature type="domain" description="F-box" evidence="1">
    <location>
        <begin position="32"/>
        <end position="78"/>
    </location>
</feature>
<dbReference type="SUPFAM" id="SSF81383">
    <property type="entry name" value="F-box domain"/>
    <property type="match status" value="1"/>
</dbReference>
<protein>
    <recommendedName>
        <fullName evidence="1">F-box domain-containing protein</fullName>
    </recommendedName>
</protein>
<dbReference type="InterPro" id="IPR036047">
    <property type="entry name" value="F-box-like_dom_sf"/>
</dbReference>
<proteinExistence type="predicted"/>
<name>A0ABD0Z0Q4_9HEMI</name>
<dbReference type="Gene3D" id="1.20.1280.50">
    <property type="match status" value="1"/>
</dbReference>
<dbReference type="AlphaFoldDB" id="A0ABD0Z0Q4"/>
<dbReference type="EMBL" id="JBFDAA010000004">
    <property type="protein sequence ID" value="KAL1138027.1"/>
    <property type="molecule type" value="Genomic_DNA"/>
</dbReference>
<dbReference type="InterPro" id="IPR001810">
    <property type="entry name" value="F-box_dom"/>
</dbReference>
<keyword evidence="3" id="KW-1185">Reference proteome</keyword>
<dbReference type="Pfam" id="PF12937">
    <property type="entry name" value="F-box-like"/>
    <property type="match status" value="1"/>
</dbReference>
<dbReference type="SMART" id="SM00256">
    <property type="entry name" value="FBOX"/>
    <property type="match status" value="1"/>
</dbReference>
<dbReference type="Proteomes" id="UP001558652">
    <property type="component" value="Unassembled WGS sequence"/>
</dbReference>
<gene>
    <name evidence="2" type="ORF">AAG570_009722</name>
</gene>
<dbReference type="SUPFAM" id="SSF50978">
    <property type="entry name" value="WD40 repeat-like"/>
    <property type="match status" value="1"/>
</dbReference>
<reference evidence="2 3" key="1">
    <citation type="submission" date="2024-07" db="EMBL/GenBank/DDBJ databases">
        <title>Chromosome-level genome assembly of the water stick insect Ranatra chinensis (Heteroptera: Nepidae).</title>
        <authorList>
            <person name="Liu X."/>
        </authorList>
    </citation>
    <scope>NUCLEOTIDE SEQUENCE [LARGE SCALE GENOMIC DNA]</scope>
    <source>
        <strain evidence="2">Cailab_2021Rc</strain>
        <tissue evidence="2">Muscle</tissue>
    </source>
</reference>
<evidence type="ECO:0000313" key="3">
    <source>
        <dbReference type="Proteomes" id="UP001558652"/>
    </source>
</evidence>
<sequence length="398" mass="44351">MPVHPVHLILNSPMSLWSILEGEEGDSFEARLDILSSVPIEVAHLILGYLGVGDVVRCSHVSSAWYSLTNYNPLWKRLCYQWTWNNTRMVDDYRTHRFQMPKIKLADLEPTCRWKTNFERNYRLPKRWARGECVSYDLRVGSVSSQVTCFHSDGDTLAVGHADSTVSTFDVERLPRHLSTAGALLADKPVTAVRTDSNNIVVVQGGLVQIMRRPRGDTFEIVSCKSLEVCSSLVEVWERLGATVGDFEESYLSLLSAPGAVTPTQQQILVELKTEIYCAVRGRHLVYSWCPQTGQRTLCLQLPGHPHSSLKDVTVHRTDKGDRLIHTLFSSRSNSVRLACYSVASGSWMFEVGCGCCRVESLLSGTSLLVGMVRSGSILCWQLNTGRAIPSTVTSRSA</sequence>
<evidence type="ECO:0000259" key="1">
    <source>
        <dbReference type="PROSITE" id="PS50181"/>
    </source>
</evidence>
<comment type="caution">
    <text evidence="2">The sequence shown here is derived from an EMBL/GenBank/DDBJ whole genome shotgun (WGS) entry which is preliminary data.</text>
</comment>
<dbReference type="PROSITE" id="PS50181">
    <property type="entry name" value="FBOX"/>
    <property type="match status" value="1"/>
</dbReference>
<evidence type="ECO:0000313" key="2">
    <source>
        <dbReference type="EMBL" id="KAL1138027.1"/>
    </source>
</evidence>
<dbReference type="InterPro" id="IPR036322">
    <property type="entry name" value="WD40_repeat_dom_sf"/>
</dbReference>
<organism evidence="2 3">
    <name type="scientific">Ranatra chinensis</name>
    <dbReference type="NCBI Taxonomy" id="642074"/>
    <lineage>
        <taxon>Eukaryota</taxon>
        <taxon>Metazoa</taxon>
        <taxon>Ecdysozoa</taxon>
        <taxon>Arthropoda</taxon>
        <taxon>Hexapoda</taxon>
        <taxon>Insecta</taxon>
        <taxon>Pterygota</taxon>
        <taxon>Neoptera</taxon>
        <taxon>Paraneoptera</taxon>
        <taxon>Hemiptera</taxon>
        <taxon>Heteroptera</taxon>
        <taxon>Panheteroptera</taxon>
        <taxon>Nepomorpha</taxon>
        <taxon>Nepidae</taxon>
        <taxon>Ranatrinae</taxon>
        <taxon>Ranatra</taxon>
    </lineage>
</organism>
<accession>A0ABD0Z0Q4</accession>